<dbReference type="EMBL" id="BKAJ01000097">
    <property type="protein sequence ID" value="GEP58272.1"/>
    <property type="molecule type" value="Genomic_DNA"/>
</dbReference>
<dbReference type="Proteomes" id="UP000321058">
    <property type="component" value="Unassembled WGS sequence"/>
</dbReference>
<reference evidence="2 3" key="1">
    <citation type="submission" date="2019-07" db="EMBL/GenBank/DDBJ databases">
        <title>Whole genome shotgun sequence of Reyranella soli NBRC 108950.</title>
        <authorList>
            <person name="Hosoyama A."/>
            <person name="Uohara A."/>
            <person name="Ohji S."/>
            <person name="Ichikawa N."/>
        </authorList>
    </citation>
    <scope>NUCLEOTIDE SEQUENCE [LARGE SCALE GENOMIC DNA]</scope>
    <source>
        <strain evidence="2 3">NBRC 108950</strain>
    </source>
</reference>
<feature type="chain" id="PRO_5022196388" description="Lipoprotein" evidence="1">
    <location>
        <begin position="22"/>
        <end position="52"/>
    </location>
</feature>
<comment type="caution">
    <text evidence="2">The sequence shown here is derived from an EMBL/GenBank/DDBJ whole genome shotgun (WGS) entry which is preliminary data.</text>
</comment>
<evidence type="ECO:0000313" key="2">
    <source>
        <dbReference type="EMBL" id="GEP58272.1"/>
    </source>
</evidence>
<accession>A0A512NH85</accession>
<feature type="signal peptide" evidence="1">
    <location>
        <begin position="1"/>
        <end position="21"/>
    </location>
</feature>
<sequence length="52" mass="5523">MSLRSISALAALILLQLCGCATTSKTSDPSVNELEHRHDEMMQRMGGSGSGM</sequence>
<gene>
    <name evidence="2" type="ORF">RSO01_54380</name>
</gene>
<proteinExistence type="predicted"/>
<keyword evidence="3" id="KW-1185">Reference proteome</keyword>
<dbReference type="RefSeq" id="WP_170303390.1">
    <property type="nucleotide sequence ID" value="NZ_BKAJ01000097.1"/>
</dbReference>
<evidence type="ECO:0008006" key="4">
    <source>
        <dbReference type="Google" id="ProtNLM"/>
    </source>
</evidence>
<evidence type="ECO:0000256" key="1">
    <source>
        <dbReference type="SAM" id="SignalP"/>
    </source>
</evidence>
<name>A0A512NH85_9HYPH</name>
<organism evidence="2 3">
    <name type="scientific">Reyranella soli</name>
    <dbReference type="NCBI Taxonomy" id="1230389"/>
    <lineage>
        <taxon>Bacteria</taxon>
        <taxon>Pseudomonadati</taxon>
        <taxon>Pseudomonadota</taxon>
        <taxon>Alphaproteobacteria</taxon>
        <taxon>Hyphomicrobiales</taxon>
        <taxon>Reyranellaceae</taxon>
        <taxon>Reyranella</taxon>
    </lineage>
</organism>
<dbReference type="AlphaFoldDB" id="A0A512NH85"/>
<evidence type="ECO:0000313" key="3">
    <source>
        <dbReference type="Proteomes" id="UP000321058"/>
    </source>
</evidence>
<protein>
    <recommendedName>
        <fullName evidence="4">Lipoprotein</fullName>
    </recommendedName>
</protein>
<keyword evidence="1" id="KW-0732">Signal</keyword>